<keyword evidence="7" id="KW-1185">Reference proteome</keyword>
<reference evidence="6 7" key="1">
    <citation type="journal article" date="2011" name="Proc. Natl. Acad. Sci. U.S.A.">
        <title>Evolutionary erosion of yeast sex chromosomes by mating-type switching accidents.</title>
        <authorList>
            <person name="Gordon J.L."/>
            <person name="Armisen D."/>
            <person name="Proux-Wera E."/>
            <person name="Oheigeartaigh S.S."/>
            <person name="Byrne K.P."/>
            <person name="Wolfe K.H."/>
        </authorList>
    </citation>
    <scope>NUCLEOTIDE SEQUENCE [LARGE SCALE GENOMIC DNA]</scope>
    <source>
        <strain evidence="7">ATCC 10597 / BCRC 20456 / CBS 421 / NBRC 0211 / NRRL Y-12639</strain>
    </source>
</reference>
<dbReference type="GO" id="GO:0000398">
    <property type="term" value="P:mRNA splicing, via spliceosome"/>
    <property type="evidence" value="ECO:0007669"/>
    <property type="project" value="InterPro"/>
</dbReference>
<evidence type="ECO:0000256" key="3">
    <source>
        <dbReference type="RuleBase" id="RU367140"/>
    </source>
</evidence>
<dbReference type="eggNOG" id="KOG2441">
    <property type="taxonomic scope" value="Eukaryota"/>
</dbReference>
<dbReference type="GeneID" id="11495859"/>
<evidence type="ECO:0000256" key="4">
    <source>
        <dbReference type="SAM" id="MobiDB-lite"/>
    </source>
</evidence>
<comment type="similarity">
    <text evidence="1 3">Belongs to the SNW family.</text>
</comment>
<evidence type="ECO:0000256" key="1">
    <source>
        <dbReference type="ARBA" id="ARBA00010197"/>
    </source>
</evidence>
<feature type="compositionally biased region" description="Basic and acidic residues" evidence="4">
    <location>
        <begin position="381"/>
        <end position="392"/>
    </location>
</feature>
<evidence type="ECO:0000313" key="7">
    <source>
        <dbReference type="Proteomes" id="UP000000689"/>
    </source>
</evidence>
<dbReference type="AlphaFoldDB" id="G0WEW7"/>
<name>G0WEW7_NAUDC</name>
<comment type="function">
    <text evidence="3">Involved in pre-mRNA splicing.</text>
</comment>
<keyword evidence="3" id="KW-0508">mRNA splicing</keyword>
<dbReference type="OrthoDB" id="666364at2759"/>
<dbReference type="Pfam" id="PF02731">
    <property type="entry name" value="SKIP_SNW"/>
    <property type="match status" value="1"/>
</dbReference>
<dbReference type="STRING" id="1071378.G0WEW7"/>
<dbReference type="EMBL" id="HE580274">
    <property type="protein sequence ID" value="CCD26328.1"/>
    <property type="molecule type" value="Genomic_DNA"/>
</dbReference>
<dbReference type="Proteomes" id="UP000000689">
    <property type="component" value="Chromosome 8"/>
</dbReference>
<dbReference type="GO" id="GO:0005681">
    <property type="term" value="C:spliceosomal complex"/>
    <property type="evidence" value="ECO:0007669"/>
    <property type="project" value="UniProtKB-UniRule"/>
</dbReference>
<gene>
    <name evidence="6" type="primary">NDAI0H01540</name>
    <name evidence="6" type="ordered locus">NDAI_0H01540</name>
</gene>
<comment type="subunit">
    <text evidence="3">Associated with the spliceosome.</text>
</comment>
<sequence>MFTSRLPPPTKTVHADSEIYQRSNERIVERLIKQPITVSSQSVANKLNFQDFLPLRQRNFDIEIPLPNAEEIRKATNKTKKVFDSLLQNKLESNGTSVANKNHKNVSSNVVRYGKSGTSNVVEMEIVEAVQDPLQPSRKKFRKAVAPISGEEVTPIYNSSNEKKLTKEEIRKWNIPSAISAWKNPNGYTISLDKRLGGKRSLAPNEVSSKFTDLSDALELADKRAREELSHRNERRKLLASHSGTPVQERDGKRLYNAGPEKTTGTEHAKIKAEEKELVSRYGERRNKNDVAQRLRKLAYAAGTSLSDKVISGTVAASKTPRVDYDTRLYSKGNKVHSKNSEPFYDDPLFVQQDIENIYRTKDTTSIPPTSAEARPVAFTKKTDIDESETKGKYGLSK</sequence>
<evidence type="ECO:0000313" key="6">
    <source>
        <dbReference type="EMBL" id="CCD26328.1"/>
    </source>
</evidence>
<proteinExistence type="inferred from homology"/>
<feature type="region of interest" description="Disordered" evidence="4">
    <location>
        <begin position="228"/>
        <end position="271"/>
    </location>
</feature>
<keyword evidence="3" id="KW-0539">Nucleus</keyword>
<keyword evidence="3" id="KW-0507">mRNA processing</keyword>
<dbReference type="KEGG" id="ndi:NDAI_0H01540"/>
<organism evidence="6 7">
    <name type="scientific">Naumovozyma dairenensis (strain ATCC 10597 / BCRC 20456 / CBS 421 / NBRC 0211 / NRRL Y-12639)</name>
    <name type="common">Saccharomyces dairenensis</name>
    <dbReference type="NCBI Taxonomy" id="1071378"/>
    <lineage>
        <taxon>Eukaryota</taxon>
        <taxon>Fungi</taxon>
        <taxon>Dikarya</taxon>
        <taxon>Ascomycota</taxon>
        <taxon>Saccharomycotina</taxon>
        <taxon>Saccharomycetes</taxon>
        <taxon>Saccharomycetales</taxon>
        <taxon>Saccharomycetaceae</taxon>
        <taxon>Naumovozyma</taxon>
    </lineage>
</organism>
<comment type="subcellular location">
    <subcellularLocation>
        <location evidence="3">Nucleus</location>
    </subcellularLocation>
</comment>
<dbReference type="RefSeq" id="XP_003671571.1">
    <property type="nucleotide sequence ID" value="XM_003671523.1"/>
</dbReference>
<evidence type="ECO:0000256" key="2">
    <source>
        <dbReference type="ARBA" id="ARBA00022160"/>
    </source>
</evidence>
<evidence type="ECO:0000259" key="5">
    <source>
        <dbReference type="Pfam" id="PF02731"/>
    </source>
</evidence>
<dbReference type="HOGENOM" id="CLU_006601_3_1_1"/>
<keyword evidence="3" id="KW-0747">Spliceosome</keyword>
<feature type="domain" description="SKI-interacting protein SKIP SNW" evidence="5">
    <location>
        <begin position="119"/>
        <end position="242"/>
    </location>
</feature>
<dbReference type="InterPro" id="IPR017862">
    <property type="entry name" value="SKI-int_prot_SKIP"/>
</dbReference>
<protein>
    <recommendedName>
        <fullName evidence="2 3">Pre-mRNA-processing protein 45</fullName>
    </recommendedName>
</protein>
<accession>G0WEW7</accession>
<dbReference type="OMA" id="EDQVYDN"/>
<dbReference type="InterPro" id="IPR004015">
    <property type="entry name" value="SKI-int_prot_SKIP_SNW-dom"/>
</dbReference>
<feature type="region of interest" description="Disordered" evidence="4">
    <location>
        <begin position="361"/>
        <end position="398"/>
    </location>
</feature>
<dbReference type="PANTHER" id="PTHR12096">
    <property type="entry name" value="NUCLEAR PROTEIN SKIP-RELATED"/>
    <property type="match status" value="1"/>
</dbReference>